<feature type="transmembrane region" description="Helical" evidence="7">
    <location>
        <begin position="438"/>
        <end position="465"/>
    </location>
</feature>
<feature type="transmembrane region" description="Helical" evidence="7">
    <location>
        <begin position="184"/>
        <end position="201"/>
    </location>
</feature>
<evidence type="ECO:0000313" key="9">
    <source>
        <dbReference type="EMBL" id="KKB99440.1"/>
    </source>
</evidence>
<feature type="transmembrane region" description="Helical" evidence="7">
    <location>
        <begin position="401"/>
        <end position="426"/>
    </location>
</feature>
<evidence type="ECO:0000256" key="7">
    <source>
        <dbReference type="SAM" id="Phobius"/>
    </source>
</evidence>
<evidence type="ECO:0000256" key="3">
    <source>
        <dbReference type="ARBA" id="ARBA00022475"/>
    </source>
</evidence>
<feature type="transmembrane region" description="Helical" evidence="7">
    <location>
        <begin position="376"/>
        <end position="395"/>
    </location>
</feature>
<dbReference type="EMBL" id="MVHH01000045">
    <property type="protein sequence ID" value="OQZ94231.1"/>
    <property type="molecule type" value="Genomic_DNA"/>
</dbReference>
<dbReference type="InterPro" id="IPR024962">
    <property type="entry name" value="YukD-like"/>
</dbReference>
<feature type="transmembrane region" description="Helical" evidence="7">
    <location>
        <begin position="158"/>
        <end position="177"/>
    </location>
</feature>
<evidence type="ECO:0000313" key="10">
    <source>
        <dbReference type="EMBL" id="OQZ94231.1"/>
    </source>
</evidence>
<dbReference type="Proteomes" id="UP000192327">
    <property type="component" value="Unassembled WGS sequence"/>
</dbReference>
<gene>
    <name evidence="10" type="ORF">BST15_16900</name>
    <name evidence="9" type="ORF">WR43_09840</name>
</gene>
<reference evidence="9" key="2">
    <citation type="submission" date="2015-04" db="EMBL/GenBank/DDBJ databases">
        <title>Genome sequence of Mycobacterium arupense strain GUC1.</title>
        <authorList>
            <person name="Greninger A.L."/>
            <person name="Cunningham G."/>
            <person name="Chiu C.Y."/>
            <person name="Miller S."/>
        </authorList>
    </citation>
    <scope>NUCLEOTIDE SEQUENCE</scope>
    <source>
        <strain evidence="9">GUC1</strain>
    </source>
</reference>
<feature type="transmembrane region" description="Helical" evidence="7">
    <location>
        <begin position="131"/>
        <end position="152"/>
    </location>
</feature>
<dbReference type="PIRSF" id="PIRSF017804">
    <property type="entry name" value="Secretion_EccD1"/>
    <property type="match status" value="1"/>
</dbReference>
<evidence type="ECO:0000313" key="12">
    <source>
        <dbReference type="Proteomes" id="UP000192327"/>
    </source>
</evidence>
<dbReference type="AlphaFoldDB" id="A0A0F5MXE5"/>
<dbReference type="InterPro" id="IPR006707">
    <property type="entry name" value="T7SS_EccD"/>
</dbReference>
<accession>A0A0F5MXE5</accession>
<dbReference type="NCBIfam" id="TIGR03920">
    <property type="entry name" value="T7SS_EccD"/>
    <property type="match status" value="1"/>
</dbReference>
<dbReference type="Gene3D" id="3.10.20.90">
    <property type="entry name" value="Phosphatidylinositol 3-kinase Catalytic Subunit, Chain A, domain 1"/>
    <property type="match status" value="1"/>
</dbReference>
<comment type="caution">
    <text evidence="9">The sequence shown here is derived from an EMBL/GenBank/DDBJ whole genome shotgun (WGS) entry which is preliminary data.</text>
</comment>
<feature type="transmembrane region" description="Helical" evidence="7">
    <location>
        <begin position="207"/>
        <end position="227"/>
    </location>
</feature>
<dbReference type="Pfam" id="PF19053">
    <property type="entry name" value="EccD"/>
    <property type="match status" value="1"/>
</dbReference>
<dbReference type="STRING" id="342002.BST15_16900"/>
<keyword evidence="6 7" id="KW-0472">Membrane</keyword>
<reference evidence="10 12" key="3">
    <citation type="submission" date="2016-12" db="EMBL/GenBank/DDBJ databases">
        <title>The new phylogeny of genus Mycobacterium.</title>
        <authorList>
            <person name="Tortoli E."/>
            <person name="Trovato A."/>
            <person name="Cirillo D.M."/>
        </authorList>
    </citation>
    <scope>NUCLEOTIDE SEQUENCE [LARGE SCALE GENOMIC DNA]</scope>
    <source>
        <strain evidence="10 12">DSM 44942</strain>
    </source>
</reference>
<feature type="transmembrane region" description="Helical" evidence="7">
    <location>
        <begin position="347"/>
        <end position="364"/>
    </location>
</feature>
<feature type="transmembrane region" description="Helical" evidence="7">
    <location>
        <begin position="234"/>
        <end position="256"/>
    </location>
</feature>
<evidence type="ECO:0000256" key="4">
    <source>
        <dbReference type="ARBA" id="ARBA00022692"/>
    </source>
</evidence>
<evidence type="ECO:0000313" key="11">
    <source>
        <dbReference type="Proteomes" id="UP000034416"/>
    </source>
</evidence>
<evidence type="ECO:0000256" key="2">
    <source>
        <dbReference type="ARBA" id="ARBA00006162"/>
    </source>
</evidence>
<keyword evidence="12" id="KW-1185">Reference proteome</keyword>
<dbReference type="EMBL" id="LASW01000034">
    <property type="protein sequence ID" value="KKB99440.1"/>
    <property type="molecule type" value="Genomic_DNA"/>
</dbReference>
<keyword evidence="4 7" id="KW-0812">Transmembrane</keyword>
<dbReference type="Pfam" id="PF08817">
    <property type="entry name" value="YukD"/>
    <property type="match status" value="1"/>
</dbReference>
<name>A0A0F5MXE5_9MYCO</name>
<comment type="similarity">
    <text evidence="2">Belongs to the EccD/Snm4 family.</text>
</comment>
<feature type="domain" description="EccD-like transmembrane" evidence="8">
    <location>
        <begin position="130"/>
        <end position="465"/>
    </location>
</feature>
<sequence>MMANAVIPIVRIAVLAESRLTELALPADLPLREIVPTVQRLVQPNDSDDSDDAGGAQATPERISLAPIGGAPFSLDASLDTVGVVDGDLLALQPVPPGPVAPGIVEDIADAAVIFSESRRHPWGLANIQRGALAVLAGWILAATALAVTYRVATGAPAGLYAAAVIAVLTAVAALAAQPPHDGVVAVAALAPIAAALTLAVPGRFGAAQVTLGAAGIAAWSAIRVFAVRRNLGFFTATGVLGASVTLVAAVASLWSLPLSTLGGALIVVGLLISVSAPQLAALWARFPLPVIPAPGDPTPAAPSQQVLSDLPRRVRAADAYQTGLVAGAVLLSTVGSFAVAAQPAALPAWGWYAVAASAAAAVLRARVWDSAASKAWSLAQPYLVTTALLVYYAATGHVLAALLALAVLTVLVAVWLVAALVPAVADPHSYSLPLRRLVGFVASGLDASLIPVIAYLVGIFSWVLSR</sequence>
<evidence type="ECO:0000259" key="8">
    <source>
        <dbReference type="Pfam" id="PF19053"/>
    </source>
</evidence>
<dbReference type="PATRIC" id="fig|342002.3.peg.2976"/>
<keyword evidence="3" id="KW-1003">Cell membrane</keyword>
<feature type="transmembrane region" description="Helical" evidence="7">
    <location>
        <begin position="262"/>
        <end position="285"/>
    </location>
</feature>
<dbReference type="Proteomes" id="UP000034416">
    <property type="component" value="Unassembled WGS sequence"/>
</dbReference>
<evidence type="ECO:0000256" key="1">
    <source>
        <dbReference type="ARBA" id="ARBA00004651"/>
    </source>
</evidence>
<reference evidence="11" key="1">
    <citation type="submission" date="2015-04" db="EMBL/GenBank/DDBJ databases">
        <title>Genome sequence of Mycobacterium arupense GUC1.</title>
        <authorList>
            <person name="Greninger A.L."/>
            <person name="Cunningham G."/>
            <person name="Chiu C.Y."/>
            <person name="Miller S."/>
        </authorList>
    </citation>
    <scope>NUCLEOTIDE SEQUENCE [LARGE SCALE GENOMIC DNA]</scope>
    <source>
        <strain evidence="11">GUC1</strain>
    </source>
</reference>
<feature type="transmembrane region" description="Helical" evidence="7">
    <location>
        <begin position="320"/>
        <end position="341"/>
    </location>
</feature>
<proteinExistence type="inferred from homology"/>
<keyword evidence="5 7" id="KW-1133">Transmembrane helix</keyword>
<evidence type="ECO:0000256" key="6">
    <source>
        <dbReference type="ARBA" id="ARBA00023136"/>
    </source>
</evidence>
<dbReference type="InterPro" id="IPR044049">
    <property type="entry name" value="EccD_transm"/>
</dbReference>
<organism evidence="9 11">
    <name type="scientific">Mycolicibacter arupensis</name>
    <dbReference type="NCBI Taxonomy" id="342002"/>
    <lineage>
        <taxon>Bacteria</taxon>
        <taxon>Bacillati</taxon>
        <taxon>Actinomycetota</taxon>
        <taxon>Actinomycetes</taxon>
        <taxon>Mycobacteriales</taxon>
        <taxon>Mycobacteriaceae</taxon>
        <taxon>Mycolicibacter</taxon>
    </lineage>
</organism>
<dbReference type="GO" id="GO:0005886">
    <property type="term" value="C:plasma membrane"/>
    <property type="evidence" value="ECO:0007669"/>
    <property type="project" value="UniProtKB-SubCell"/>
</dbReference>
<comment type="subcellular location">
    <subcellularLocation>
        <location evidence="1">Cell membrane</location>
        <topology evidence="1">Multi-pass membrane protein</topology>
    </subcellularLocation>
</comment>
<protein>
    <submittedName>
        <fullName evidence="9">Secretion protein EccD</fullName>
    </submittedName>
    <submittedName>
        <fullName evidence="10">Type VII secretion integral membrane protein EccD</fullName>
    </submittedName>
</protein>
<evidence type="ECO:0000256" key="5">
    <source>
        <dbReference type="ARBA" id="ARBA00022989"/>
    </source>
</evidence>